<organism evidence="2 3">
    <name type="scientific">Oryza sativa subsp. japonica</name>
    <name type="common">Rice</name>
    <dbReference type="NCBI Taxonomy" id="39947"/>
    <lineage>
        <taxon>Eukaryota</taxon>
        <taxon>Viridiplantae</taxon>
        <taxon>Streptophyta</taxon>
        <taxon>Embryophyta</taxon>
        <taxon>Tracheophyta</taxon>
        <taxon>Spermatophyta</taxon>
        <taxon>Magnoliopsida</taxon>
        <taxon>Liliopsida</taxon>
        <taxon>Poales</taxon>
        <taxon>Poaceae</taxon>
        <taxon>BOP clade</taxon>
        <taxon>Oryzoideae</taxon>
        <taxon>Oryzeae</taxon>
        <taxon>Oryzinae</taxon>
        <taxon>Oryza</taxon>
        <taxon>Oryza sativa</taxon>
    </lineage>
</organism>
<proteinExistence type="predicted"/>
<evidence type="ECO:0000313" key="2">
    <source>
        <dbReference type="EMBL" id="BAH92107.1"/>
    </source>
</evidence>
<keyword evidence="1" id="KW-0812">Transmembrane</keyword>
<dbReference type="Proteomes" id="UP000000763">
    <property type="component" value="Chromosome 3"/>
</dbReference>
<reference evidence="3" key="2">
    <citation type="journal article" date="2008" name="Nucleic Acids Res.">
        <title>The rice annotation project database (RAP-DB): 2008 update.</title>
        <authorList>
            <consortium name="The rice annotation project (RAP)"/>
        </authorList>
    </citation>
    <scope>GENOME REANNOTATION</scope>
    <source>
        <strain evidence="3">cv. Nipponbare</strain>
    </source>
</reference>
<protein>
    <submittedName>
        <fullName evidence="2">Os03g0294032 protein</fullName>
    </submittedName>
</protein>
<keyword evidence="1" id="KW-1133">Transmembrane helix</keyword>
<evidence type="ECO:0000256" key="1">
    <source>
        <dbReference type="SAM" id="Phobius"/>
    </source>
</evidence>
<dbReference type="AlphaFoldDB" id="C7J0I6"/>
<evidence type="ECO:0000313" key="3">
    <source>
        <dbReference type="Proteomes" id="UP000000763"/>
    </source>
</evidence>
<keyword evidence="1" id="KW-0472">Membrane</keyword>
<dbReference type="KEGG" id="dosa:Os03g0294032"/>
<feature type="transmembrane region" description="Helical" evidence="1">
    <location>
        <begin position="38"/>
        <end position="60"/>
    </location>
</feature>
<accession>C7J0I6</accession>
<gene>
    <name evidence="2" type="ordered locus">Os03g0294032</name>
</gene>
<sequence>MQCCLLTVKCILHSVGPHYLKKEKKIVGPGEDSLRASYLLFFDSQLLFYHVLLYQFYIVLKYKYFYDSKFISQCKYFWGIDSDAQKSKHFQPKA</sequence>
<dbReference type="EMBL" id="AP008209">
    <property type="protein sequence ID" value="BAH92107.1"/>
    <property type="molecule type" value="Genomic_DNA"/>
</dbReference>
<reference evidence="2 3" key="1">
    <citation type="journal article" date="2005" name="Nature">
        <title>The map-based sequence of the rice genome.</title>
        <authorList>
            <consortium name="International rice genome sequencing project (IRGSP)"/>
            <person name="Matsumoto T."/>
            <person name="Wu J."/>
            <person name="Kanamori H."/>
            <person name="Katayose Y."/>
            <person name="Fujisawa M."/>
            <person name="Namiki N."/>
            <person name="Mizuno H."/>
            <person name="Yamamoto K."/>
            <person name="Antonio B.A."/>
            <person name="Baba T."/>
            <person name="Sakata K."/>
            <person name="Nagamura Y."/>
            <person name="Aoki H."/>
            <person name="Arikawa K."/>
            <person name="Arita K."/>
            <person name="Bito T."/>
            <person name="Chiden Y."/>
            <person name="Fujitsuka N."/>
            <person name="Fukunaka R."/>
            <person name="Hamada M."/>
            <person name="Harada C."/>
            <person name="Hayashi A."/>
            <person name="Hijishita S."/>
            <person name="Honda M."/>
            <person name="Hosokawa S."/>
            <person name="Ichikawa Y."/>
            <person name="Idonuma A."/>
            <person name="Iijima M."/>
            <person name="Ikeda M."/>
            <person name="Ikeno M."/>
            <person name="Ito K."/>
            <person name="Ito S."/>
            <person name="Ito T."/>
            <person name="Ito Y."/>
            <person name="Ito Y."/>
            <person name="Iwabuchi A."/>
            <person name="Kamiya K."/>
            <person name="Karasawa W."/>
            <person name="Kurita K."/>
            <person name="Katagiri S."/>
            <person name="Kikuta A."/>
            <person name="Kobayashi H."/>
            <person name="Kobayashi N."/>
            <person name="Machita K."/>
            <person name="Maehara T."/>
            <person name="Masukawa M."/>
            <person name="Mizubayashi T."/>
            <person name="Mukai Y."/>
            <person name="Nagasaki H."/>
            <person name="Nagata Y."/>
            <person name="Naito S."/>
            <person name="Nakashima M."/>
            <person name="Nakama Y."/>
            <person name="Nakamichi Y."/>
            <person name="Nakamura M."/>
            <person name="Meguro A."/>
            <person name="Negishi M."/>
            <person name="Ohta I."/>
            <person name="Ohta T."/>
            <person name="Okamoto M."/>
            <person name="Ono N."/>
            <person name="Saji S."/>
            <person name="Sakaguchi M."/>
            <person name="Sakai K."/>
            <person name="Shibata M."/>
            <person name="Shimokawa T."/>
            <person name="Song J."/>
            <person name="Takazaki Y."/>
            <person name="Terasawa K."/>
            <person name="Tsugane M."/>
            <person name="Tsuji K."/>
            <person name="Ueda S."/>
            <person name="Waki K."/>
            <person name="Yamagata H."/>
            <person name="Yamamoto M."/>
            <person name="Yamamoto S."/>
            <person name="Yamane H."/>
            <person name="Yoshiki S."/>
            <person name="Yoshihara R."/>
            <person name="Yukawa K."/>
            <person name="Zhong H."/>
            <person name="Yano M."/>
            <person name="Yuan Q."/>
            <person name="Ouyang S."/>
            <person name="Liu J."/>
            <person name="Jones K.M."/>
            <person name="Gansberger K."/>
            <person name="Moffat K."/>
            <person name="Hill J."/>
            <person name="Bera J."/>
            <person name="Fadrosh D."/>
            <person name="Jin S."/>
            <person name="Johri S."/>
            <person name="Kim M."/>
            <person name="Overton L."/>
            <person name="Reardon M."/>
            <person name="Tsitrin T."/>
            <person name="Vuong H."/>
            <person name="Weaver B."/>
            <person name="Ciecko A."/>
            <person name="Tallon L."/>
            <person name="Jackson J."/>
            <person name="Pai G."/>
            <person name="Aken S.V."/>
            <person name="Utterback T."/>
            <person name="Reidmuller S."/>
            <person name="Feldblyum T."/>
            <person name="Hsiao J."/>
            <person name="Zismann V."/>
            <person name="Iobst S."/>
            <person name="de Vazeille A.R."/>
            <person name="Buell C.R."/>
            <person name="Ying K."/>
            <person name="Li Y."/>
            <person name="Lu T."/>
            <person name="Huang Y."/>
            <person name="Zhao Q."/>
            <person name="Feng Q."/>
            <person name="Zhang L."/>
            <person name="Zhu J."/>
            <person name="Weng Q."/>
            <person name="Mu J."/>
            <person name="Lu Y."/>
            <person name="Fan D."/>
            <person name="Liu Y."/>
            <person name="Guan J."/>
            <person name="Zhang Y."/>
            <person name="Yu S."/>
            <person name="Liu X."/>
            <person name="Zhang Y."/>
            <person name="Hong G."/>
            <person name="Han B."/>
            <person name="Choisne N."/>
            <person name="Demange N."/>
            <person name="Orjeda G."/>
            <person name="Samain S."/>
            <person name="Cattolico L."/>
            <person name="Pelletier E."/>
            <person name="Couloux A."/>
            <person name="Segurens B."/>
            <person name="Wincker P."/>
            <person name="D'Hont A."/>
            <person name="Scarpelli C."/>
            <person name="Weissenbach J."/>
            <person name="Salanoubat M."/>
            <person name="Quetier F."/>
            <person name="Yu Y."/>
            <person name="Kim H.R."/>
            <person name="Rambo T."/>
            <person name="Currie J."/>
            <person name="Collura K."/>
            <person name="Luo M."/>
            <person name="Yang T."/>
            <person name="Ammiraju J.S.S."/>
            <person name="Engler F."/>
            <person name="Soderlund C."/>
            <person name="Wing R.A."/>
            <person name="Palmer L.E."/>
            <person name="de la Bastide M."/>
            <person name="Spiegel L."/>
            <person name="Nascimento L."/>
            <person name="Zutavern T."/>
            <person name="O'Shaughnessy A."/>
            <person name="Dike S."/>
            <person name="Dedhia N."/>
            <person name="Preston R."/>
            <person name="Balija V."/>
            <person name="McCombie W.R."/>
            <person name="Chow T."/>
            <person name="Chen H."/>
            <person name="Chung M."/>
            <person name="Chen C."/>
            <person name="Shaw J."/>
            <person name="Wu H."/>
            <person name="Hsiao K."/>
            <person name="Chao Y."/>
            <person name="Chu M."/>
            <person name="Cheng C."/>
            <person name="Hour A."/>
            <person name="Lee P."/>
            <person name="Lin S."/>
            <person name="Lin Y."/>
            <person name="Liou J."/>
            <person name="Liu S."/>
            <person name="Hsing Y."/>
            <person name="Raghuvanshi S."/>
            <person name="Mohanty A."/>
            <person name="Bharti A.K."/>
            <person name="Gaur A."/>
            <person name="Gupta V."/>
            <person name="Kumar D."/>
            <person name="Ravi V."/>
            <person name="Vij S."/>
            <person name="Kapur A."/>
            <person name="Khurana P."/>
            <person name="Khurana P."/>
            <person name="Khurana J.P."/>
            <person name="Tyagi A.K."/>
            <person name="Gaikwad K."/>
            <person name="Singh A."/>
            <person name="Dalal V."/>
            <person name="Srivastava S."/>
            <person name="Dixit A."/>
            <person name="Pal A.K."/>
            <person name="Ghazi I.A."/>
            <person name="Yadav M."/>
            <person name="Pandit A."/>
            <person name="Bhargava A."/>
            <person name="Sureshbabu K."/>
            <person name="Batra K."/>
            <person name="Sharma T.R."/>
            <person name="Mohapatra T."/>
            <person name="Singh N.K."/>
            <person name="Messing J."/>
            <person name="Nelson A.B."/>
            <person name="Fuks G."/>
            <person name="Kavchok S."/>
            <person name="Keizer G."/>
            <person name="Linton E."/>
            <person name="Llaca V."/>
            <person name="Song R."/>
            <person name="Tanyolac B."/>
            <person name="Young S."/>
            <person name="Ho-Il K."/>
            <person name="Hahn J.H."/>
            <person name="Sangsakoo G."/>
            <person name="Vanavichit A."/>
            <person name="de Mattos Luiz.A.T."/>
            <person name="Zimmer P.D."/>
            <person name="Malone G."/>
            <person name="Dellagostin O."/>
            <person name="de Oliveira A.C."/>
            <person name="Bevan M."/>
            <person name="Bancroft I."/>
            <person name="Minx P."/>
            <person name="Cordum H."/>
            <person name="Wilson R."/>
            <person name="Cheng Z."/>
            <person name="Jin W."/>
            <person name="Jiang J."/>
            <person name="Leong S.A."/>
            <person name="Iwama H."/>
            <person name="Gojobori T."/>
            <person name="Itoh T."/>
            <person name="Niimura Y."/>
            <person name="Fujii Y."/>
            <person name="Habara T."/>
            <person name="Sakai H."/>
            <person name="Sato Y."/>
            <person name="Wilson G."/>
            <person name="Kumar K."/>
            <person name="McCouch S."/>
            <person name="Juretic N."/>
            <person name="Hoen D."/>
            <person name="Wright S."/>
            <person name="Bruskiewich R."/>
            <person name="Bureau T."/>
            <person name="Miyao A."/>
            <person name="Hirochika H."/>
            <person name="Nishikawa T."/>
            <person name="Kadowaki K."/>
            <person name="Sugiura M."/>
            <person name="Burr B."/>
            <person name="Sasaki T."/>
        </authorList>
    </citation>
    <scope>NUCLEOTIDE SEQUENCE [LARGE SCALE GENOMIC DNA]</scope>
    <source>
        <strain evidence="3">cv. Nipponbare</strain>
    </source>
</reference>
<name>C7J0I6_ORYSJ</name>